<dbReference type="GO" id="GO:0003824">
    <property type="term" value="F:catalytic activity"/>
    <property type="evidence" value="ECO:0007669"/>
    <property type="project" value="InterPro"/>
</dbReference>
<accession>A0A0B4XPS0</accession>
<organism evidence="5 6">
    <name type="scientific">Isoalcanivorax pacificus W11-5</name>
    <dbReference type="NCBI Taxonomy" id="391936"/>
    <lineage>
        <taxon>Bacteria</taxon>
        <taxon>Pseudomonadati</taxon>
        <taxon>Pseudomonadota</taxon>
        <taxon>Gammaproteobacteria</taxon>
        <taxon>Oceanospirillales</taxon>
        <taxon>Alcanivoracaceae</taxon>
        <taxon>Isoalcanivorax</taxon>
    </lineage>
</organism>
<dbReference type="KEGG" id="apac:S7S_11715"/>
<evidence type="ECO:0000259" key="4">
    <source>
        <dbReference type="PROSITE" id="PS51918"/>
    </source>
</evidence>
<dbReference type="SFLD" id="SFLDG01084">
    <property type="entry name" value="Uncharacterised_Radical_SAM_Su"/>
    <property type="match status" value="1"/>
</dbReference>
<dbReference type="RefSeq" id="WP_008736917.1">
    <property type="nucleotide sequence ID" value="NZ_CP004387.1"/>
</dbReference>
<dbReference type="NCBIfam" id="NF033668">
    <property type="entry name" value="rSAM_PA0069"/>
    <property type="match status" value="1"/>
</dbReference>
<evidence type="ECO:0000256" key="1">
    <source>
        <dbReference type="ARBA" id="ARBA00022723"/>
    </source>
</evidence>
<dbReference type="SUPFAM" id="SSF102114">
    <property type="entry name" value="Radical SAM enzymes"/>
    <property type="match status" value="1"/>
</dbReference>
<evidence type="ECO:0000313" key="6">
    <source>
        <dbReference type="Proteomes" id="UP000006764"/>
    </source>
</evidence>
<protein>
    <recommendedName>
        <fullName evidence="4">Radical SAM core domain-containing protein</fullName>
    </recommendedName>
</protein>
<feature type="domain" description="Radical SAM core" evidence="4">
    <location>
        <begin position="61"/>
        <end position="298"/>
    </location>
</feature>
<evidence type="ECO:0000256" key="2">
    <source>
        <dbReference type="ARBA" id="ARBA00023004"/>
    </source>
</evidence>
<dbReference type="SFLD" id="SFLDS00029">
    <property type="entry name" value="Radical_SAM"/>
    <property type="match status" value="1"/>
</dbReference>
<keyword evidence="1" id="KW-0479">Metal-binding</keyword>
<keyword evidence="2" id="KW-0408">Iron</keyword>
<evidence type="ECO:0000313" key="5">
    <source>
        <dbReference type="EMBL" id="AJD48755.1"/>
    </source>
</evidence>
<dbReference type="EMBL" id="CP004387">
    <property type="protein sequence ID" value="AJD48755.1"/>
    <property type="molecule type" value="Genomic_DNA"/>
</dbReference>
<keyword evidence="6" id="KW-1185">Reference proteome</keyword>
<proteinExistence type="predicted"/>
<dbReference type="InterPro" id="IPR040086">
    <property type="entry name" value="MJ0683-like"/>
</dbReference>
<dbReference type="GO" id="GO:0051536">
    <property type="term" value="F:iron-sulfur cluster binding"/>
    <property type="evidence" value="ECO:0007669"/>
    <property type="project" value="UniProtKB-KW"/>
</dbReference>
<dbReference type="PANTHER" id="PTHR43432">
    <property type="entry name" value="SLR0285 PROTEIN"/>
    <property type="match status" value="1"/>
</dbReference>
<dbReference type="Pfam" id="PF04055">
    <property type="entry name" value="Radical_SAM"/>
    <property type="match status" value="1"/>
</dbReference>
<dbReference type="InterPro" id="IPR058240">
    <property type="entry name" value="rSAM_sf"/>
</dbReference>
<dbReference type="Gene3D" id="3.80.30.30">
    <property type="match status" value="1"/>
</dbReference>
<dbReference type="STRING" id="391936.S7S_11715"/>
<dbReference type="PROSITE" id="PS51918">
    <property type="entry name" value="RADICAL_SAM"/>
    <property type="match status" value="1"/>
</dbReference>
<dbReference type="CDD" id="cd01335">
    <property type="entry name" value="Radical_SAM"/>
    <property type="match status" value="1"/>
</dbReference>
<dbReference type="GO" id="GO:0046872">
    <property type="term" value="F:metal ion binding"/>
    <property type="evidence" value="ECO:0007669"/>
    <property type="project" value="UniProtKB-KW"/>
</dbReference>
<reference evidence="5 6" key="1">
    <citation type="journal article" date="2012" name="J. Bacteriol.">
        <title>Genome sequence of an alkane-degrading bacterium, Alcanivorax pacificus type strain W11-5, isolated from deep sea sediment.</title>
        <authorList>
            <person name="Lai Q."/>
            <person name="Shao Z."/>
        </authorList>
    </citation>
    <scope>NUCLEOTIDE SEQUENCE [LARGE SCALE GENOMIC DNA]</scope>
    <source>
        <strain evidence="5 6">W11-5</strain>
    </source>
</reference>
<evidence type="ECO:0000256" key="3">
    <source>
        <dbReference type="ARBA" id="ARBA00023014"/>
    </source>
</evidence>
<name>A0A0B4XPS0_9GAMM</name>
<gene>
    <name evidence="5" type="ORF">S7S_11715</name>
</gene>
<keyword evidence="3" id="KW-0411">Iron-sulfur</keyword>
<dbReference type="Proteomes" id="UP000006764">
    <property type="component" value="Chromosome"/>
</dbReference>
<dbReference type="OrthoDB" id="9785699at2"/>
<sequence>MTTGRGSTSNLPGRFIRTVTEFEPGEQGAAAQQAEDGAPSVRPTRLHAEQCKSILVGNQSPDIPFSQSINPYRGCEHGCIYCFARPTHSYLELSPGLDFETEIFCKDNADLVLRQQLMRKSYQCQPVAIGAATDPYQPAERSREITRRLLQVLAAFQHPVTLITKSSLVLRDLDILAPLAEQSLVSVAMSVTTLDNRLKSMLEPRASAGSRRVEVIRELTRAGVPVTLLFAPVIPFINDHELEAIVAASAEAGATQAGYVVLRLPHEVHPLWQQWLATHFPQRAAKVMSVVNGLHGGRDYRSEWFVRQTGQGAWADLIAQRFDIALRRHGMVGRSRRLRTDLFRRPEQQLSLF</sequence>
<dbReference type="PANTHER" id="PTHR43432:SF3">
    <property type="entry name" value="SLR0285 PROTEIN"/>
    <property type="match status" value="1"/>
</dbReference>
<dbReference type="InterPro" id="IPR006638">
    <property type="entry name" value="Elp3/MiaA/NifB-like_rSAM"/>
</dbReference>
<dbReference type="HOGENOM" id="CLU_015525_0_0_6"/>
<dbReference type="SMART" id="SM00729">
    <property type="entry name" value="Elp3"/>
    <property type="match status" value="1"/>
</dbReference>
<dbReference type="AlphaFoldDB" id="A0A0B4XPS0"/>
<dbReference type="InterPro" id="IPR007197">
    <property type="entry name" value="rSAM"/>
</dbReference>